<dbReference type="AlphaFoldDB" id="A0AAQ3UTB8"/>
<dbReference type="PANTHER" id="PTHR33026:SF7">
    <property type="entry name" value="OS03G0100275 PROTEIN"/>
    <property type="match status" value="1"/>
</dbReference>
<gene>
    <name evidence="2" type="ORF">U9M48_043714</name>
</gene>
<accession>A0AAQ3UTB8</accession>
<dbReference type="InterPro" id="IPR007321">
    <property type="entry name" value="Transposase_28"/>
</dbReference>
<evidence type="ECO:0000313" key="2">
    <source>
        <dbReference type="EMBL" id="WVZ98249.1"/>
    </source>
</evidence>
<protein>
    <recommendedName>
        <fullName evidence="1">Transposase (putative) gypsy type domain-containing protein</fullName>
    </recommendedName>
</protein>
<proteinExistence type="predicted"/>
<keyword evidence="3" id="KW-1185">Reference proteome</keyword>
<dbReference type="Pfam" id="PF04195">
    <property type="entry name" value="Transposase_28"/>
    <property type="match status" value="1"/>
</dbReference>
<sequence>MASSLRAVLADALPHPKHSFTEIVEALGSSAGTGGEMMTLGSSPPRVPNQDAGEYIIFLAHVQAGLNFPLSCFTDCVLDSYGIRLGNLAPNSVLMMATFAYLCEAFIGVRPCMVLWRHFFMLRSSGGDSATFGSCRFQTRSSPRTEYIHCNFSIKWDHWKRSWFYLRMEVNERLRVSRSVTTFPEWEACPEIDEAWEPALERIEALRAAGLHTMVLLTHYTASRCCGEPHQSHVHFSCYARFGRRDGHS</sequence>
<dbReference type="Proteomes" id="UP001341281">
    <property type="component" value="Chromosome 10"/>
</dbReference>
<dbReference type="EMBL" id="CP144754">
    <property type="protein sequence ID" value="WVZ98249.1"/>
    <property type="molecule type" value="Genomic_DNA"/>
</dbReference>
<organism evidence="2 3">
    <name type="scientific">Paspalum notatum var. saurae</name>
    <dbReference type="NCBI Taxonomy" id="547442"/>
    <lineage>
        <taxon>Eukaryota</taxon>
        <taxon>Viridiplantae</taxon>
        <taxon>Streptophyta</taxon>
        <taxon>Embryophyta</taxon>
        <taxon>Tracheophyta</taxon>
        <taxon>Spermatophyta</taxon>
        <taxon>Magnoliopsida</taxon>
        <taxon>Liliopsida</taxon>
        <taxon>Poales</taxon>
        <taxon>Poaceae</taxon>
        <taxon>PACMAD clade</taxon>
        <taxon>Panicoideae</taxon>
        <taxon>Andropogonodae</taxon>
        <taxon>Paspaleae</taxon>
        <taxon>Paspalinae</taxon>
        <taxon>Paspalum</taxon>
    </lineage>
</organism>
<evidence type="ECO:0000259" key="1">
    <source>
        <dbReference type="Pfam" id="PF04195"/>
    </source>
</evidence>
<evidence type="ECO:0000313" key="3">
    <source>
        <dbReference type="Proteomes" id="UP001341281"/>
    </source>
</evidence>
<reference evidence="2 3" key="1">
    <citation type="submission" date="2024-02" db="EMBL/GenBank/DDBJ databases">
        <title>High-quality chromosome-scale genome assembly of Pensacola bahiagrass (Paspalum notatum Flugge var. saurae).</title>
        <authorList>
            <person name="Vega J.M."/>
            <person name="Podio M."/>
            <person name="Orjuela J."/>
            <person name="Siena L.A."/>
            <person name="Pessino S.C."/>
            <person name="Combes M.C."/>
            <person name="Mariac C."/>
            <person name="Albertini E."/>
            <person name="Pupilli F."/>
            <person name="Ortiz J.P.A."/>
            <person name="Leblanc O."/>
        </authorList>
    </citation>
    <scope>NUCLEOTIDE SEQUENCE [LARGE SCALE GENOMIC DNA]</scope>
    <source>
        <strain evidence="2">R1</strain>
        <tissue evidence="2">Leaf</tissue>
    </source>
</reference>
<dbReference type="PANTHER" id="PTHR33026">
    <property type="entry name" value="OS06G0360600 PROTEIN"/>
    <property type="match status" value="1"/>
</dbReference>
<name>A0AAQ3UTB8_PASNO</name>
<feature type="domain" description="Transposase (putative) gypsy type" evidence="1">
    <location>
        <begin position="56"/>
        <end position="123"/>
    </location>
</feature>